<dbReference type="HOGENOM" id="CLU_2129363_0_0_0"/>
<dbReference type="Proteomes" id="UP000002524">
    <property type="component" value="Chromosome 1"/>
</dbReference>
<evidence type="ECO:0000313" key="1">
    <source>
        <dbReference type="EMBL" id="AAF12075.1"/>
    </source>
</evidence>
<dbReference type="InParanoid" id="Q9RRG0"/>
<dbReference type="PIR" id="C75263">
    <property type="entry name" value="C75263"/>
</dbReference>
<proteinExistence type="predicted"/>
<sequence>MVGCAEQNEKIVRTWAAPTGEWQGLELRAIDLWGGWGPNRGLAEQYLEVRCTDQPLLLMRRRYWPGSDWSGKVVWDAASVTYQHGTRNPNIQNLTFRAEDMRQSLPCLKANIP</sequence>
<dbReference type="EMBL" id="AE000513">
    <property type="protein sequence ID" value="AAF12075.1"/>
    <property type="molecule type" value="Genomic_DNA"/>
</dbReference>
<dbReference type="KEGG" id="dra:DR_2532"/>
<name>Q9RRG0_DEIRA</name>
<evidence type="ECO:0000313" key="2">
    <source>
        <dbReference type="Proteomes" id="UP000002524"/>
    </source>
</evidence>
<organism evidence="1 2">
    <name type="scientific">Deinococcus radiodurans (strain ATCC 13939 / DSM 20539 / JCM 16871 / CCUG 27074 / LMG 4051 / NBRC 15346 / NCIMB 9279 / VKM B-1422 / R1)</name>
    <dbReference type="NCBI Taxonomy" id="243230"/>
    <lineage>
        <taxon>Bacteria</taxon>
        <taxon>Thermotogati</taxon>
        <taxon>Deinococcota</taxon>
        <taxon>Deinococci</taxon>
        <taxon>Deinococcales</taxon>
        <taxon>Deinococcaceae</taxon>
        <taxon>Deinococcus</taxon>
    </lineage>
</organism>
<dbReference type="GeneID" id="69518784"/>
<dbReference type="AlphaFoldDB" id="Q9RRG0"/>
<gene>
    <name evidence="1" type="ordered locus">DR_2532</name>
</gene>
<keyword evidence="2" id="KW-1185">Reference proteome</keyword>
<protein>
    <submittedName>
        <fullName evidence="1">Uncharacterized protein</fullName>
    </submittedName>
</protein>
<dbReference type="EnsemblBacteria" id="AAF12075">
    <property type="protein sequence ID" value="AAF12075"/>
    <property type="gene ID" value="DR_2532"/>
</dbReference>
<accession>Q9RRG0</accession>
<dbReference type="RefSeq" id="WP_010889157.1">
    <property type="nucleotide sequence ID" value="NC_001263.1"/>
</dbReference>
<dbReference type="PATRIC" id="fig|243230.17.peg.2775"/>
<reference evidence="1 2" key="1">
    <citation type="journal article" date="1999" name="Science">
        <title>Genome sequence of the radioresistant bacterium Deinococcus radiodurans R1.</title>
        <authorList>
            <person name="White O."/>
            <person name="Eisen J.A."/>
            <person name="Heidelberg J.F."/>
            <person name="Hickey E.K."/>
            <person name="Peterson J.D."/>
            <person name="Dodson R.J."/>
            <person name="Haft D.H."/>
            <person name="Gwinn M.L."/>
            <person name="Nelson W.C."/>
            <person name="Richardson D.L."/>
            <person name="Moffat K.S."/>
            <person name="Qin H."/>
            <person name="Jiang L."/>
            <person name="Pamphile W."/>
            <person name="Crosby M."/>
            <person name="Shen M."/>
            <person name="Vamathevan J.J."/>
            <person name="Lam P."/>
            <person name="McDonald L."/>
            <person name="Utterback T."/>
            <person name="Zalewski C."/>
            <person name="Makarova K.S."/>
            <person name="Aravind L."/>
            <person name="Daly M.J."/>
            <person name="Minton K.W."/>
            <person name="Fleischmann R.D."/>
            <person name="Ketchum K.A."/>
            <person name="Nelson K.E."/>
            <person name="Salzberg S."/>
            <person name="Smith H.O."/>
            <person name="Venter J.C."/>
            <person name="Fraser C.M."/>
        </authorList>
    </citation>
    <scope>NUCLEOTIDE SEQUENCE [LARGE SCALE GENOMIC DNA]</scope>
    <source>
        <strain evidence="2">ATCC 13939 / DSM 20539 / JCM 16871 / LMG 4051 / NBRC 15346 / NCIMB 9279 / R1 / VKM B-1422</strain>
    </source>
</reference>
<dbReference type="PaxDb" id="243230-DR_2532"/>
<dbReference type="OrthoDB" id="74308at2"/>